<feature type="region of interest" description="Disordered" evidence="2">
    <location>
        <begin position="1304"/>
        <end position="1357"/>
    </location>
</feature>
<feature type="compositionally biased region" description="Basic residues" evidence="2">
    <location>
        <begin position="597"/>
        <end position="619"/>
    </location>
</feature>
<feature type="compositionally biased region" description="Polar residues" evidence="2">
    <location>
        <begin position="650"/>
        <end position="667"/>
    </location>
</feature>
<feature type="compositionally biased region" description="Polar residues" evidence="2">
    <location>
        <begin position="434"/>
        <end position="451"/>
    </location>
</feature>
<dbReference type="CDD" id="cd18966">
    <property type="entry name" value="chromodomain"/>
    <property type="match status" value="1"/>
</dbReference>
<sequence length="1357" mass="149118">MASDSETNNASDRSGMGDADSLASTAESEEEAEYFVNDIHAERRFYVEPDSEDDEGVFITQYLVEWAGYSMDRCSWEPKEMFTSEETLDDWEEKKKQIADGKEIPFDLKSWEKDMALLQKKTKKRKEDRRRKREQRARRKNLPRAESSRLANSDIINTNEPEAGGIASCRAPSRLSVDSTASALFVPAETPPPSKNVAPRQSLQQRVPLRPATPSAQTNRNEPQGSTILIAQTETTPNKLPNLRLSQLAKKINTKQNPPARQKSPPQAAKPTLSSFGTGPGTKRAYRENKWSDRAPDLSQMELMKPSEFPPRMNIGTTTSAVGPSVTSPKSPEAQNQPASKNTAGLTGLLKTNTGQINDKAAEQPQKPAVLAPSSVMAPPLPRSANLGSTASVSSSAVLSGPSAPSNLERYVGPVDSTTSISSPATQLKPLLQANLTQPADSVDTTVSTFSPPGEAPLTNPAGRSTSALAAPSPAAYPRPTPQANTDRPTGPSASTISRLSPVVLPGPRAEATSMKPAGLSGSSLTARSPSILNRSRAMVNPERYTENRDSHDSRETVRGWNSYRPNHTLVADTYRPSELSRRSSPSRRPPPYRRSSLSRRSRSRSRSPRRSSPSRRPRSPPSRRASPPGRLSRSSLRGMGDYYAPRSPSPTNSRIPSGSSNSIGLNETPLANAQIFAPAEPRAGASAQPSLSITAQIARMPVRDSRAPGCKRMGNYWCNTTLGEILVHVFIGPDKKALGAFRLCGIRPGPRKSLILAKNPKTNQVEVWFKHLCTVGEYEGLCASSATNSVLSTGWVEGFSDTNENLVHLAENLRKDDLIAIHYPMRPRNGPNIVWVAWSRASQEFKFPRPRDEVPPGIPLLIAARSMLAPIEVPGSSGPSQPSGQPHGFLPDASLSLRVEPPSVDDGLDFGSSPRRSSFYHDMRMGVSLHSREMPAPASVQTLPPTSELGGNLIYANPQPQDNLTVQAANLGQTIEEFMKRCNINVEELATIEEGGKLSKAGIFYLHFPLGNEEIHQELLFLQGVLKYHEKIVLTSDSPGDWAKFMQNSRQGVAIFHESFAGYDMLRPPLNSVLPTNSFNFWIVRIQSPLELVDPRYCSPSDHHLRIFPYGGVILLTEDVLTDLKGVAVTLQWIRSANKHKRKSWTLMLFPGILEWIERKLDDENHSQDHGLLLLIHTLIIKNNITDPRVDLFDKASLRSNSKSNVIAPSLNEYGTRTEHHALKIEDKVERDADHLIEFFAGWSLVNIPRFRNFVAVTSLGPLTGPRWDEWGHMTVMRGGFGHFFRRFKIDPKTIMTYLSGGSNSQVSTSQAATPMTMTTPQTPNRASYNSNTAIQSTFSGSPNGKGMDKYPAPYK</sequence>
<gene>
    <name evidence="4" type="ORF">N7449_001164</name>
</gene>
<feature type="region of interest" description="Disordered" evidence="2">
    <location>
        <begin position="873"/>
        <end position="895"/>
    </location>
</feature>
<reference evidence="4" key="1">
    <citation type="submission" date="2022-11" db="EMBL/GenBank/DDBJ databases">
        <authorList>
            <person name="Petersen C."/>
        </authorList>
    </citation>
    <scope>NUCLEOTIDE SEQUENCE</scope>
    <source>
        <strain evidence="4">IBT 20477</strain>
    </source>
</reference>
<feature type="region of interest" description="Disordered" evidence="2">
    <location>
        <begin position="117"/>
        <end position="167"/>
    </location>
</feature>
<dbReference type="InterPro" id="IPR000953">
    <property type="entry name" value="Chromo/chromo_shadow_dom"/>
</dbReference>
<dbReference type="PROSITE" id="PS50013">
    <property type="entry name" value="CHROMO_2"/>
    <property type="match status" value="1"/>
</dbReference>
<proteinExistence type="predicted"/>
<comment type="subunit">
    <text evidence="1">Component of the NuA4 histone acetyltransferase complex.</text>
</comment>
<feature type="compositionally biased region" description="Polar residues" evidence="2">
    <location>
        <begin position="416"/>
        <end position="426"/>
    </location>
</feature>
<dbReference type="GO" id="GO:0006338">
    <property type="term" value="P:chromatin remodeling"/>
    <property type="evidence" value="ECO:0007669"/>
    <property type="project" value="UniProtKB-ARBA"/>
</dbReference>
<dbReference type="SUPFAM" id="SSF54160">
    <property type="entry name" value="Chromo domain-like"/>
    <property type="match status" value="1"/>
</dbReference>
<dbReference type="Pfam" id="PF00385">
    <property type="entry name" value="Chromo"/>
    <property type="match status" value="1"/>
</dbReference>
<comment type="caution">
    <text evidence="4">The sequence shown here is derived from an EMBL/GenBank/DDBJ whole genome shotgun (WGS) entry which is preliminary data.</text>
</comment>
<feature type="compositionally biased region" description="Polar residues" evidence="2">
    <location>
        <begin position="483"/>
        <end position="499"/>
    </location>
</feature>
<dbReference type="Gene3D" id="2.40.50.40">
    <property type="match status" value="1"/>
</dbReference>
<dbReference type="OrthoDB" id="1918685at2759"/>
<name>A0A9W9T9Z7_9EURO</name>
<protein>
    <recommendedName>
        <fullName evidence="3">Chromo domain-containing protein</fullName>
    </recommendedName>
</protein>
<reference evidence="4" key="2">
    <citation type="journal article" date="2023" name="IMA Fungus">
        <title>Comparative genomic study of the Penicillium genus elucidates a diverse pangenome and 15 lateral gene transfer events.</title>
        <authorList>
            <person name="Petersen C."/>
            <person name="Sorensen T."/>
            <person name="Nielsen M.R."/>
            <person name="Sondergaard T.E."/>
            <person name="Sorensen J.L."/>
            <person name="Fitzpatrick D.A."/>
            <person name="Frisvad J.C."/>
            <person name="Nielsen K.L."/>
        </authorList>
    </citation>
    <scope>NUCLEOTIDE SEQUENCE</scope>
    <source>
        <strain evidence="4">IBT 20477</strain>
    </source>
</reference>
<feature type="compositionally biased region" description="Polar residues" evidence="2">
    <location>
        <begin position="315"/>
        <end position="357"/>
    </location>
</feature>
<evidence type="ECO:0000313" key="5">
    <source>
        <dbReference type="Proteomes" id="UP001150942"/>
    </source>
</evidence>
<feature type="compositionally biased region" description="Polar residues" evidence="2">
    <location>
        <begin position="521"/>
        <end position="534"/>
    </location>
</feature>
<feature type="compositionally biased region" description="Polar residues" evidence="2">
    <location>
        <begin position="1325"/>
        <end position="1344"/>
    </location>
</feature>
<accession>A0A9W9T9Z7</accession>
<feature type="compositionally biased region" description="Low complexity" evidence="2">
    <location>
        <begin position="384"/>
        <end position="406"/>
    </location>
</feature>
<evidence type="ECO:0000256" key="2">
    <source>
        <dbReference type="SAM" id="MobiDB-lite"/>
    </source>
</evidence>
<dbReference type="InterPro" id="IPR023780">
    <property type="entry name" value="Chromo_domain"/>
</dbReference>
<evidence type="ECO:0000259" key="3">
    <source>
        <dbReference type="PROSITE" id="PS50013"/>
    </source>
</evidence>
<feature type="compositionally biased region" description="Low complexity" evidence="2">
    <location>
        <begin position="1309"/>
        <end position="1324"/>
    </location>
</feature>
<dbReference type="EMBL" id="JAPQKQ010000001">
    <property type="protein sequence ID" value="KAJ5213995.1"/>
    <property type="molecule type" value="Genomic_DNA"/>
</dbReference>
<feature type="domain" description="Chromo" evidence="3">
    <location>
        <begin position="39"/>
        <end position="103"/>
    </location>
</feature>
<dbReference type="Proteomes" id="UP001150942">
    <property type="component" value="Unassembled WGS sequence"/>
</dbReference>
<feature type="region of interest" description="Disordered" evidence="2">
    <location>
        <begin position="1"/>
        <end position="32"/>
    </location>
</feature>
<feature type="compositionally biased region" description="Low complexity" evidence="2">
    <location>
        <begin position="464"/>
        <end position="474"/>
    </location>
</feature>
<organism evidence="4 5">
    <name type="scientific">Penicillium cf. viridicatum</name>
    <dbReference type="NCBI Taxonomy" id="2972119"/>
    <lineage>
        <taxon>Eukaryota</taxon>
        <taxon>Fungi</taxon>
        <taxon>Dikarya</taxon>
        <taxon>Ascomycota</taxon>
        <taxon>Pezizomycotina</taxon>
        <taxon>Eurotiomycetes</taxon>
        <taxon>Eurotiomycetidae</taxon>
        <taxon>Eurotiales</taxon>
        <taxon>Aspergillaceae</taxon>
        <taxon>Penicillium</taxon>
    </lineage>
</organism>
<feature type="compositionally biased region" description="Low complexity" evidence="2">
    <location>
        <begin position="875"/>
        <end position="889"/>
    </location>
</feature>
<dbReference type="InterPro" id="IPR016197">
    <property type="entry name" value="Chromo-like_dom_sf"/>
</dbReference>
<feature type="compositionally biased region" description="Polar residues" evidence="2">
    <location>
        <begin position="149"/>
        <end position="160"/>
    </location>
</feature>
<feature type="compositionally biased region" description="Basic residues" evidence="2">
    <location>
        <begin position="120"/>
        <end position="142"/>
    </location>
</feature>
<feature type="compositionally biased region" description="Low complexity" evidence="2">
    <location>
        <begin position="623"/>
        <end position="638"/>
    </location>
</feature>
<feature type="region of interest" description="Disordered" evidence="2">
    <location>
        <begin position="184"/>
        <end position="667"/>
    </location>
</feature>
<feature type="compositionally biased region" description="Polar residues" evidence="2">
    <location>
        <begin position="214"/>
        <end position="239"/>
    </location>
</feature>
<evidence type="ECO:0000256" key="1">
    <source>
        <dbReference type="ARBA" id="ARBA00011353"/>
    </source>
</evidence>
<feature type="compositionally biased region" description="Basic and acidic residues" evidence="2">
    <location>
        <begin position="285"/>
        <end position="296"/>
    </location>
</feature>
<feature type="compositionally biased region" description="Polar residues" evidence="2">
    <location>
        <begin position="1"/>
        <end position="12"/>
    </location>
</feature>
<keyword evidence="5" id="KW-1185">Reference proteome</keyword>
<feature type="compositionally biased region" description="Basic and acidic residues" evidence="2">
    <location>
        <begin position="544"/>
        <end position="558"/>
    </location>
</feature>
<evidence type="ECO:0000313" key="4">
    <source>
        <dbReference type="EMBL" id="KAJ5213995.1"/>
    </source>
</evidence>